<keyword evidence="1" id="KW-0175">Coiled coil</keyword>
<dbReference type="Gene3D" id="1.20.5.1160">
    <property type="entry name" value="Vasodilator-stimulated phosphoprotein"/>
    <property type="match status" value="1"/>
</dbReference>
<dbReference type="InParanoid" id="A0A448YKQ4"/>
<dbReference type="Proteomes" id="UP000290900">
    <property type="component" value="Unassembled WGS sequence"/>
</dbReference>
<evidence type="ECO:0000313" key="3">
    <source>
        <dbReference type="EMBL" id="VEU21487.1"/>
    </source>
</evidence>
<feature type="compositionally biased region" description="Basic residues" evidence="2">
    <location>
        <begin position="28"/>
        <end position="39"/>
    </location>
</feature>
<protein>
    <submittedName>
        <fullName evidence="3">DEKNAAC102480</fullName>
    </submittedName>
</protein>
<dbReference type="EMBL" id="CAACVR010000012">
    <property type="protein sequence ID" value="VEU21487.1"/>
    <property type="molecule type" value="Genomic_DNA"/>
</dbReference>
<dbReference type="AlphaFoldDB" id="A0A448YKQ4"/>
<feature type="region of interest" description="Disordered" evidence="2">
    <location>
        <begin position="1"/>
        <end position="86"/>
    </location>
</feature>
<dbReference type="STRING" id="13370.A0A448YKQ4"/>
<sequence length="240" mass="26797">MSGEQVEEDTSKEQRLEAARKKFEELKKKNKKKKDKKSKSKEATPASDEQHDEPSLEAKNSGEPSTEEMPLEEILSADTPAEESTFLTSNLQTQVATLTKQVTDYKGEVSKLKTENSELKLAKLSSDLELEDVKNDYETAKEKIKALTQQINKLRVDSIHQRSLSPQALQPYSDDDSNSLFSGSTAANAVNAVMNPASTNNTSTDYSNASDTRERLAHWKGWNVDMRDWRSVGTGPLLEL</sequence>
<evidence type="ECO:0000256" key="1">
    <source>
        <dbReference type="SAM" id="Coils"/>
    </source>
</evidence>
<feature type="compositionally biased region" description="Basic and acidic residues" evidence="2">
    <location>
        <begin position="9"/>
        <end position="27"/>
    </location>
</feature>
<name>A0A448YKQ4_BRENA</name>
<dbReference type="OrthoDB" id="4036611at2759"/>
<proteinExistence type="predicted"/>
<reference evidence="3 4" key="1">
    <citation type="submission" date="2018-12" db="EMBL/GenBank/DDBJ databases">
        <authorList>
            <person name="Tiukova I."/>
            <person name="Dainat J."/>
        </authorList>
    </citation>
    <scope>NUCLEOTIDE SEQUENCE [LARGE SCALE GENOMIC DNA]</scope>
</reference>
<evidence type="ECO:0000313" key="4">
    <source>
        <dbReference type="Proteomes" id="UP000290900"/>
    </source>
</evidence>
<accession>A0A448YKQ4</accession>
<gene>
    <name evidence="3" type="ORF">BRENAR_LOCUS2220</name>
</gene>
<evidence type="ECO:0000256" key="2">
    <source>
        <dbReference type="SAM" id="MobiDB-lite"/>
    </source>
</evidence>
<organism evidence="3 4">
    <name type="scientific">Brettanomyces naardenensis</name>
    <name type="common">Yeast</name>
    <dbReference type="NCBI Taxonomy" id="13370"/>
    <lineage>
        <taxon>Eukaryota</taxon>
        <taxon>Fungi</taxon>
        <taxon>Dikarya</taxon>
        <taxon>Ascomycota</taxon>
        <taxon>Saccharomycotina</taxon>
        <taxon>Pichiomycetes</taxon>
        <taxon>Pichiales</taxon>
        <taxon>Pichiaceae</taxon>
        <taxon>Brettanomyces</taxon>
    </lineage>
</organism>
<dbReference type="FunCoup" id="A0A448YKQ4">
    <property type="interactions" value="21"/>
</dbReference>
<feature type="coiled-coil region" evidence="1">
    <location>
        <begin position="95"/>
        <end position="157"/>
    </location>
</feature>
<keyword evidence="4" id="KW-1185">Reference proteome</keyword>